<organism evidence="1">
    <name type="scientific">marine sediment metagenome</name>
    <dbReference type="NCBI Taxonomy" id="412755"/>
    <lineage>
        <taxon>unclassified sequences</taxon>
        <taxon>metagenomes</taxon>
        <taxon>ecological metagenomes</taxon>
    </lineage>
</organism>
<name>A0A0F9U6E0_9ZZZZ</name>
<evidence type="ECO:0000313" key="1">
    <source>
        <dbReference type="EMBL" id="KKN56841.1"/>
    </source>
</evidence>
<proteinExistence type="predicted"/>
<reference evidence="1" key="1">
    <citation type="journal article" date="2015" name="Nature">
        <title>Complex archaea that bridge the gap between prokaryotes and eukaryotes.</title>
        <authorList>
            <person name="Spang A."/>
            <person name="Saw J.H."/>
            <person name="Jorgensen S.L."/>
            <person name="Zaremba-Niedzwiedzka K."/>
            <person name="Martijn J."/>
            <person name="Lind A.E."/>
            <person name="van Eijk R."/>
            <person name="Schleper C."/>
            <person name="Guy L."/>
            <person name="Ettema T.J."/>
        </authorList>
    </citation>
    <scope>NUCLEOTIDE SEQUENCE</scope>
</reference>
<sequence>MAKELTGPTGSFFEDTDAVHSSLRHPLGTRAYGPAGEEFIYLQGVISTVLGSVVTYDEDHVTTLIVADAVGRVAVAMAAIVASSYGWYQIYGKNENTGCDTIAADKACYIDGTAGRIDDAATAGDWVAGMISRSADSSSLCTVELNYPMVYDSGYLT</sequence>
<comment type="caution">
    <text evidence="1">The sequence shown here is derived from an EMBL/GenBank/DDBJ whole genome shotgun (WGS) entry which is preliminary data.</text>
</comment>
<gene>
    <name evidence="1" type="ORF">LCGC14_0568230</name>
</gene>
<dbReference type="EMBL" id="LAZR01000829">
    <property type="protein sequence ID" value="KKN56841.1"/>
    <property type="molecule type" value="Genomic_DNA"/>
</dbReference>
<dbReference type="AlphaFoldDB" id="A0A0F9U6E0"/>
<accession>A0A0F9U6E0</accession>
<protein>
    <submittedName>
        <fullName evidence="1">Uncharacterized protein</fullName>
    </submittedName>
</protein>